<reference evidence="1 2" key="1">
    <citation type="submission" date="2023-01" db="EMBL/GenBank/DDBJ databases">
        <title>Psychrosphaera sp. nov., isolated from marine algae.</title>
        <authorList>
            <person name="Bayburt H."/>
            <person name="Choi B.J."/>
            <person name="Kim J.M."/>
            <person name="Choi D.G."/>
            <person name="Jeon C.O."/>
        </authorList>
    </citation>
    <scope>NUCLEOTIDE SEQUENCE [LARGE SCALE GENOMIC DNA]</scope>
    <source>
        <strain evidence="1 2">G1-22</strain>
    </source>
</reference>
<protein>
    <recommendedName>
        <fullName evidence="3">Peptidase M61 catalytic domain-containing protein</fullName>
    </recommendedName>
</protein>
<proteinExistence type="predicted"/>
<dbReference type="EMBL" id="JAQOMS010000002">
    <property type="protein sequence ID" value="MDC2888627.1"/>
    <property type="molecule type" value="Genomic_DNA"/>
</dbReference>
<dbReference type="SUPFAM" id="SSF82171">
    <property type="entry name" value="DPP6 N-terminal domain-like"/>
    <property type="match status" value="1"/>
</dbReference>
<dbReference type="Proteomes" id="UP001528411">
    <property type="component" value="Unassembled WGS sequence"/>
</dbReference>
<organism evidence="1 2">
    <name type="scientific">Psychrosphaera algicola</name>
    <dbReference type="NCBI Taxonomy" id="3023714"/>
    <lineage>
        <taxon>Bacteria</taxon>
        <taxon>Pseudomonadati</taxon>
        <taxon>Pseudomonadota</taxon>
        <taxon>Gammaproteobacteria</taxon>
        <taxon>Alteromonadales</taxon>
        <taxon>Pseudoalteromonadaceae</taxon>
        <taxon>Psychrosphaera</taxon>
    </lineage>
</organism>
<evidence type="ECO:0000313" key="2">
    <source>
        <dbReference type="Proteomes" id="UP001528411"/>
    </source>
</evidence>
<gene>
    <name evidence="1" type="ORF">PN838_07455</name>
</gene>
<name>A0ABT5FAS0_9GAMM</name>
<keyword evidence="2" id="KW-1185">Reference proteome</keyword>
<comment type="caution">
    <text evidence="1">The sequence shown here is derived from an EMBL/GenBank/DDBJ whole genome shotgun (WGS) entry which is preliminary data.</text>
</comment>
<dbReference type="RefSeq" id="WP_272180216.1">
    <property type="nucleotide sequence ID" value="NZ_JAQOMS010000002.1"/>
</dbReference>
<accession>A0ABT5FAS0</accession>
<evidence type="ECO:0000313" key="1">
    <source>
        <dbReference type="EMBL" id="MDC2888627.1"/>
    </source>
</evidence>
<evidence type="ECO:0008006" key="3">
    <source>
        <dbReference type="Google" id="ProtNLM"/>
    </source>
</evidence>
<sequence length="504" mass="57607">MVVFDPLNDSNGFAIPYSNKPFMALFATAPQSDSQISNSSSWPQLLSLHEYAHLLHLAQPSRNTWTNFVASIYDIYDVTNGITERWVAEGYATLLESKLTGRGRLYDVQVEMMLQQFAREGGWPTYNELSSTSGRYRIGNMAYLVGGRFLAWIEANYSEKKLDAVWTRMKGAKKRNFEKAFVGVFNQPAQLLYQRFVAEFTQKVMNLENKDIMDKYSLWLDGDFELAEPTLSPNSELLAVVEKSKGPNAKVNLVVYETKENIKAKEKFEKAQKDLIEADPIDIADTPPVIFKRKKKFNLAQRNFNGIRHPRWMGDDALLFVSSTTDSNNFKHQDLFKWKLSTGNVTQLTDGLNVRRFDVDIASGRVYAELNKFGYSSLVQFNITNLSGTVQANEIETASLQYGYDFPRVNPTNNSQLAYLEHNVNQPWRIKIRNLTTQETSYVALPHEYQFLSFLNWSRDGKALYYVAGKGEALKMYRYEFEDQKLFALTQGHVPVALADGVTK</sequence>